<evidence type="ECO:0000313" key="4">
    <source>
        <dbReference type="Proteomes" id="UP001317870"/>
    </source>
</evidence>
<feature type="transmembrane region" description="Helical" evidence="1">
    <location>
        <begin position="40"/>
        <end position="60"/>
    </location>
</feature>
<sequence>MTSPIPAPIAIPLIVFVAVVVLGRCLLLHRATVDRLLNRAMLWGVATLILLERGIAPLIGSLLHQLSMATLLMEVAGLYGAARLWSGADPTHAAARQRVYDLAGLAGGAIILAVGTEARQGGRLLGQALDWPTAVVWSILWIPLVAVGRLAWRAAVRELRSSESSTAERIVYGTLLTTLVVGSGGLVFSAVQLTGPGASADPAMVRWAAPTFAASALGAALLAVPLIGSLRARAGWDRAGRYCRRLRPLWRDLTAAVPEVVLAPDHAVAESDARLLRMTVEIRDALMHLRHYLPGDAGDADQVAQIRRAIAARSSGAAVRPRRSHDPAGLPVGDIDSDLRLLLELARRWPASGVSAKISGHPAGEPNARRSGDGWCLFRQARRIRP</sequence>
<name>A0ABN6TYA3_9NOCA</name>
<dbReference type="Pfam" id="PF20182">
    <property type="entry name" value="DUF6545"/>
    <property type="match status" value="1"/>
</dbReference>
<dbReference type="Proteomes" id="UP001317870">
    <property type="component" value="Chromosome"/>
</dbReference>
<proteinExistence type="predicted"/>
<evidence type="ECO:0000259" key="2">
    <source>
        <dbReference type="Pfam" id="PF20182"/>
    </source>
</evidence>
<dbReference type="NCBIfam" id="NF042915">
    <property type="entry name" value="MAB_1171c_fam"/>
    <property type="match status" value="1"/>
</dbReference>
<keyword evidence="1" id="KW-1133">Transmembrane helix</keyword>
<evidence type="ECO:0000313" key="3">
    <source>
        <dbReference type="EMBL" id="BDT97921.1"/>
    </source>
</evidence>
<dbReference type="InterPro" id="IPR050039">
    <property type="entry name" value="MAB_1171c-like"/>
</dbReference>
<protein>
    <recommendedName>
        <fullName evidence="2">DUF6545 domain-containing protein</fullName>
    </recommendedName>
</protein>
<feature type="transmembrane region" description="Helical" evidence="1">
    <location>
        <begin position="98"/>
        <end position="114"/>
    </location>
</feature>
<organism evidence="3 4">
    <name type="scientific">Nocardia sputorum</name>
    <dbReference type="NCBI Taxonomy" id="2984338"/>
    <lineage>
        <taxon>Bacteria</taxon>
        <taxon>Bacillati</taxon>
        <taxon>Actinomycetota</taxon>
        <taxon>Actinomycetes</taxon>
        <taxon>Mycobacteriales</taxon>
        <taxon>Nocardiaceae</taxon>
        <taxon>Nocardia</taxon>
    </lineage>
</organism>
<reference evidence="3 4" key="1">
    <citation type="submission" date="2022-11" db="EMBL/GenBank/DDBJ databases">
        <title>Genome Sequencing of Nocardia sp. ON39_IFM12276 and assembly.</title>
        <authorList>
            <person name="Shimojima M."/>
            <person name="Toyokawa M."/>
            <person name="Uesaka K."/>
        </authorList>
    </citation>
    <scope>NUCLEOTIDE SEQUENCE [LARGE SCALE GENOMIC DNA]</scope>
    <source>
        <strain evidence="3 4">IFM 12276</strain>
    </source>
</reference>
<evidence type="ECO:0000256" key="1">
    <source>
        <dbReference type="SAM" id="Phobius"/>
    </source>
</evidence>
<gene>
    <name evidence="3" type="ORF">IFM12276_09500</name>
</gene>
<keyword evidence="1" id="KW-0812">Transmembrane</keyword>
<dbReference type="RefSeq" id="WP_281877888.1">
    <property type="nucleotide sequence ID" value="NZ_AP026978.1"/>
</dbReference>
<feature type="domain" description="DUF6545" evidence="2">
    <location>
        <begin position="236"/>
        <end position="350"/>
    </location>
</feature>
<feature type="transmembrane region" description="Helical" evidence="1">
    <location>
        <begin position="134"/>
        <end position="152"/>
    </location>
</feature>
<keyword evidence="4" id="KW-1185">Reference proteome</keyword>
<feature type="transmembrane region" description="Helical" evidence="1">
    <location>
        <begin position="66"/>
        <end position="86"/>
    </location>
</feature>
<feature type="transmembrane region" description="Helical" evidence="1">
    <location>
        <begin position="172"/>
        <end position="195"/>
    </location>
</feature>
<accession>A0ABN6TYA3</accession>
<keyword evidence="1" id="KW-0472">Membrane</keyword>
<dbReference type="InterPro" id="IPR046675">
    <property type="entry name" value="DUF6545"/>
</dbReference>
<feature type="transmembrane region" description="Helical" evidence="1">
    <location>
        <begin position="207"/>
        <end position="228"/>
    </location>
</feature>
<dbReference type="EMBL" id="AP026978">
    <property type="protein sequence ID" value="BDT97921.1"/>
    <property type="molecule type" value="Genomic_DNA"/>
</dbReference>
<feature type="transmembrane region" description="Helical" evidence="1">
    <location>
        <begin position="6"/>
        <end position="28"/>
    </location>
</feature>